<keyword evidence="1" id="KW-0472">Membrane</keyword>
<evidence type="ECO:0000256" key="1">
    <source>
        <dbReference type="SAM" id="Phobius"/>
    </source>
</evidence>
<dbReference type="Proteomes" id="UP000886210">
    <property type="component" value="Unassembled WGS sequence"/>
</dbReference>
<evidence type="ECO:0000313" key="2">
    <source>
        <dbReference type="EMBL" id="HDD31857.1"/>
    </source>
</evidence>
<dbReference type="EMBL" id="DQYG01000191">
    <property type="protein sequence ID" value="HDD31857.1"/>
    <property type="molecule type" value="Genomic_DNA"/>
</dbReference>
<comment type="caution">
    <text evidence="2">The sequence shown here is derived from an EMBL/GenBank/DDBJ whole genome shotgun (WGS) entry which is preliminary data.</text>
</comment>
<accession>A0A7C0TZF0</accession>
<feature type="transmembrane region" description="Helical" evidence="1">
    <location>
        <begin position="12"/>
        <end position="34"/>
    </location>
</feature>
<reference evidence="2" key="1">
    <citation type="journal article" date="2020" name="mSystems">
        <title>Genome- and Community-Level Interaction Insights into Carbon Utilization and Element Cycling Functions of Hydrothermarchaeota in Hydrothermal Sediment.</title>
        <authorList>
            <person name="Zhou Z."/>
            <person name="Liu Y."/>
            <person name="Xu W."/>
            <person name="Pan J."/>
            <person name="Luo Z.H."/>
            <person name="Li M."/>
        </authorList>
    </citation>
    <scope>NUCLEOTIDE SEQUENCE [LARGE SCALE GENOMIC DNA]</scope>
    <source>
        <strain evidence="2">HyVt-151</strain>
    </source>
</reference>
<keyword evidence="1" id="KW-1133">Transmembrane helix</keyword>
<dbReference type="AlphaFoldDB" id="A0A7C0TZF0"/>
<gene>
    <name evidence="2" type="ORF">ENF72_04495</name>
</gene>
<name>A0A7C0TZF0_THELI</name>
<organism evidence="2">
    <name type="scientific">Thermococcus litoralis</name>
    <dbReference type="NCBI Taxonomy" id="2265"/>
    <lineage>
        <taxon>Archaea</taxon>
        <taxon>Methanobacteriati</taxon>
        <taxon>Methanobacteriota</taxon>
        <taxon>Thermococci</taxon>
        <taxon>Thermococcales</taxon>
        <taxon>Thermococcaceae</taxon>
        <taxon>Thermococcus</taxon>
    </lineage>
</organism>
<proteinExistence type="predicted"/>
<protein>
    <submittedName>
        <fullName evidence="2">Uncharacterized protein</fullName>
    </submittedName>
</protein>
<sequence>MRKLVLEAYETKFLVGLFMSFLMLFLIIFISILFQLARSEASRETFLGVLVYLAFAAVVIALLLFSLKRLRERARKATLLAKESILEENRLLFPLELEFEYGRVELFNYPERRRLIKDFKPLEKKRTSIFEFPNKEFKFIGTYEEGFVSFPAIRILTKPYEGTMILFMTNKGTVRAKRVLTLSPSEGNIAVVIEGQERELIGRFYIPSEQRKKVEIFLSAPETPAINMKIGDSSLQEFRYSMLPDEKMIVFASYGSLSIGNLLRTLNYSKVALGHGEFLLRFKLPKPRRKEVASYKFRVELGGEEGYDIN</sequence>
<keyword evidence="1" id="KW-0812">Transmembrane</keyword>
<feature type="transmembrane region" description="Helical" evidence="1">
    <location>
        <begin position="46"/>
        <end position="67"/>
    </location>
</feature>